<dbReference type="InterPro" id="IPR056442">
    <property type="entry name" value="GINT1_N"/>
</dbReference>
<evidence type="ECO:0000259" key="2">
    <source>
        <dbReference type="Pfam" id="PF24793"/>
    </source>
</evidence>
<evidence type="ECO:0000313" key="4">
    <source>
        <dbReference type="Proteomes" id="UP000240728"/>
    </source>
</evidence>
<dbReference type="RefSeq" id="WP_045067245.1">
    <property type="nucleotide sequence ID" value="NZ_JZTB01000016.1"/>
</dbReference>
<comment type="caution">
    <text evidence="3">The sequence shown here is derived from an EMBL/GenBank/DDBJ whole genome shotgun (WGS) entry which is preliminary data.</text>
</comment>
<feature type="domain" description="Glucosamine inositolphosphorylceramide transferase 1 N-terminal" evidence="2">
    <location>
        <begin position="127"/>
        <end position="341"/>
    </location>
</feature>
<gene>
    <name evidence="3" type="ORF">C0W53_10325</name>
</gene>
<feature type="transmembrane region" description="Helical" evidence="1">
    <location>
        <begin position="84"/>
        <end position="102"/>
    </location>
</feature>
<keyword evidence="1" id="KW-1133">Transmembrane helix</keyword>
<proteinExistence type="predicted"/>
<reference evidence="3 4" key="1">
    <citation type="submission" date="2018-01" db="EMBL/GenBank/DDBJ databases">
        <title>Whole genome sequencing of Histamine producing bacteria.</title>
        <authorList>
            <person name="Butler K."/>
        </authorList>
    </citation>
    <scope>NUCLEOTIDE SEQUENCE [LARGE SCALE GENOMIC DNA]</scope>
    <source>
        <strain evidence="3 4">A1-4</strain>
    </source>
</reference>
<keyword evidence="1" id="KW-0812">Transmembrane</keyword>
<dbReference type="EMBL" id="PYOZ01000005">
    <property type="protein sequence ID" value="PSX44967.1"/>
    <property type="molecule type" value="Genomic_DNA"/>
</dbReference>
<dbReference type="InterPro" id="IPR023296">
    <property type="entry name" value="Glyco_hydro_beta-prop_sf"/>
</dbReference>
<accession>A0AAX0YU25</accession>
<dbReference type="Pfam" id="PF24793">
    <property type="entry name" value="GINT1_N"/>
    <property type="match status" value="1"/>
</dbReference>
<dbReference type="SUPFAM" id="SSF75005">
    <property type="entry name" value="Arabinanase/levansucrase/invertase"/>
    <property type="match status" value="1"/>
</dbReference>
<keyword evidence="4" id="KW-1185">Reference proteome</keyword>
<organism evidence="3 4">
    <name type="scientific">Photobacterium kishitanii</name>
    <dbReference type="NCBI Taxonomy" id="318456"/>
    <lineage>
        <taxon>Bacteria</taxon>
        <taxon>Pseudomonadati</taxon>
        <taxon>Pseudomonadota</taxon>
        <taxon>Gammaproteobacteria</taxon>
        <taxon>Vibrionales</taxon>
        <taxon>Vibrionaceae</taxon>
        <taxon>Photobacterium</taxon>
    </lineage>
</organism>
<sequence length="380" mass="45375">MKVKIGKGYSIKTEIILSSLFYDKLDVKFTKKNGDIVNTSLLPERVSFKKNEKVLMDKVNLFSQRFNDNEVLFENKNRKYFFEYPLYFFILLVKLFIVKFFMPNQWVMAYRKIGEIKWKFIKYEKNELMADPFIYYKDSEYYIFYEALNYDVNRGYINVGILDQENDCLKNVKTIISNDYHFSFPFIFEYEGCLYIVPESSENRTIDLYKCVDFPYDWKKVKTLINNISAVDTILHFENNQCYLFTSEKVDGCTYNDELSLYTSNDLLNDDFVRIEESPIVTDVALARNAGDFIHDKNKYYRVSQDCSRRYGFKVNMMRVNSFNNYNESLEYKLDLPKKAIAMHTYNKTNDIEIVDLKILLLDIKSIYKNASRIIKRLFK</sequence>
<dbReference type="AlphaFoldDB" id="A0AAX0YU25"/>
<name>A0AAX0YU25_9GAMM</name>
<evidence type="ECO:0000256" key="1">
    <source>
        <dbReference type="SAM" id="Phobius"/>
    </source>
</evidence>
<dbReference type="Proteomes" id="UP000240728">
    <property type="component" value="Unassembled WGS sequence"/>
</dbReference>
<keyword evidence="1" id="KW-0472">Membrane</keyword>
<evidence type="ECO:0000313" key="3">
    <source>
        <dbReference type="EMBL" id="PSX44967.1"/>
    </source>
</evidence>
<protein>
    <recommendedName>
        <fullName evidence="2">Glucosamine inositolphosphorylceramide transferase 1 N-terminal domain-containing protein</fullName>
    </recommendedName>
</protein>